<evidence type="ECO:0008006" key="3">
    <source>
        <dbReference type="Google" id="ProtNLM"/>
    </source>
</evidence>
<evidence type="ECO:0000313" key="2">
    <source>
        <dbReference type="Proteomes" id="UP000184267"/>
    </source>
</evidence>
<dbReference type="Gene3D" id="3.80.10.10">
    <property type="entry name" value="Ribonuclease Inhibitor"/>
    <property type="match status" value="1"/>
</dbReference>
<organism evidence="1 2">
    <name type="scientific">Trametes pubescens</name>
    <name type="common">White-rot fungus</name>
    <dbReference type="NCBI Taxonomy" id="154538"/>
    <lineage>
        <taxon>Eukaryota</taxon>
        <taxon>Fungi</taxon>
        <taxon>Dikarya</taxon>
        <taxon>Basidiomycota</taxon>
        <taxon>Agaricomycotina</taxon>
        <taxon>Agaricomycetes</taxon>
        <taxon>Polyporales</taxon>
        <taxon>Polyporaceae</taxon>
        <taxon>Trametes</taxon>
    </lineage>
</organism>
<evidence type="ECO:0000313" key="1">
    <source>
        <dbReference type="EMBL" id="OJT10629.1"/>
    </source>
</evidence>
<gene>
    <name evidence="1" type="ORF">TRAPUB_12849</name>
</gene>
<proteinExistence type="predicted"/>
<sequence>MSKVDWPMLQTLTLEGFFPTDADHWPAELLLSMFCRMPALRRLVITAALTHYTATRCCMLGSKPCAVTALQRLRSITIAYPNPNDRVFSIPFPDLTHLALRDWPRHYDIVAHKYYNRTFRSPILSATEALSILRRLQAPVLATLELVYFADEADDDLLAFIANAFPKLQHLQLHRYRSSSDETVDHRRIARTLSAAQSLVSLRLNLDFQGDPGEHNPDLQVSRDVLKAWCSQLSTFGWEILSALELCASLKGVALLYRGELPGMWAWYSRSRQATQECVYDRAPERRCAGSLPSLWALTDSLVIVTRFSRPAILMGHE</sequence>
<dbReference type="OMA" id="YDIVAHK"/>
<dbReference type="EMBL" id="MNAD01000763">
    <property type="protein sequence ID" value="OJT10629.1"/>
    <property type="molecule type" value="Genomic_DNA"/>
</dbReference>
<dbReference type="SUPFAM" id="SSF52047">
    <property type="entry name" value="RNI-like"/>
    <property type="match status" value="1"/>
</dbReference>
<protein>
    <recommendedName>
        <fullName evidence="3">F-box domain-containing protein</fullName>
    </recommendedName>
</protein>
<dbReference type="OrthoDB" id="3208561at2759"/>
<reference evidence="1 2" key="1">
    <citation type="submission" date="2016-10" db="EMBL/GenBank/DDBJ databases">
        <title>Genome sequence of the basidiomycete white-rot fungus Trametes pubescens.</title>
        <authorList>
            <person name="Makela M.R."/>
            <person name="Granchi Z."/>
            <person name="Peng M."/>
            <person name="De Vries R.P."/>
            <person name="Grigoriev I."/>
            <person name="Riley R."/>
            <person name="Hilden K."/>
        </authorList>
    </citation>
    <scope>NUCLEOTIDE SEQUENCE [LARGE SCALE GENOMIC DNA]</scope>
    <source>
        <strain evidence="1 2">FBCC735</strain>
    </source>
</reference>
<dbReference type="AlphaFoldDB" id="A0A1M2VSP0"/>
<comment type="caution">
    <text evidence="1">The sequence shown here is derived from an EMBL/GenBank/DDBJ whole genome shotgun (WGS) entry which is preliminary data.</text>
</comment>
<dbReference type="InterPro" id="IPR032675">
    <property type="entry name" value="LRR_dom_sf"/>
</dbReference>
<dbReference type="Proteomes" id="UP000184267">
    <property type="component" value="Unassembled WGS sequence"/>
</dbReference>
<accession>A0A1M2VSP0</accession>
<keyword evidence="2" id="KW-1185">Reference proteome</keyword>
<name>A0A1M2VSP0_TRAPU</name>